<accession>A0AAU2VHT3</accession>
<reference evidence="1" key="1">
    <citation type="submission" date="2022-10" db="EMBL/GenBank/DDBJ databases">
        <title>The complete genomes of actinobacterial strains from the NBC collection.</title>
        <authorList>
            <person name="Joergensen T.S."/>
            <person name="Alvarez Arevalo M."/>
            <person name="Sterndorff E.B."/>
            <person name="Faurdal D."/>
            <person name="Vuksanovic O."/>
            <person name="Mourched A.-S."/>
            <person name="Charusanti P."/>
            <person name="Shaw S."/>
            <person name="Blin K."/>
            <person name="Weber T."/>
        </authorList>
    </citation>
    <scope>NUCLEOTIDE SEQUENCE</scope>
    <source>
        <strain evidence="1">NBC_00008</strain>
    </source>
</reference>
<protein>
    <submittedName>
        <fullName evidence="1">Uncharacterized protein</fullName>
    </submittedName>
</protein>
<dbReference type="EMBL" id="CP108313">
    <property type="protein sequence ID" value="WTW67053.1"/>
    <property type="molecule type" value="Genomic_DNA"/>
</dbReference>
<sequence length="76" mass="8176">MDTDCTTREEHAVLVGGPAHGLRLRVTDRPTVVQVTRPCEVEAAPGGVRAEELYVYRLGLPPGDGPLRYGYDAASP</sequence>
<dbReference type="AlphaFoldDB" id="A0AAU2VHT3"/>
<gene>
    <name evidence="1" type="ORF">OG398_01575</name>
</gene>
<proteinExistence type="predicted"/>
<name>A0AAU2VHT3_9ACTN</name>
<evidence type="ECO:0000313" key="1">
    <source>
        <dbReference type="EMBL" id="WTW67053.1"/>
    </source>
</evidence>
<organism evidence="1">
    <name type="scientific">Streptomyces sp. NBC_00008</name>
    <dbReference type="NCBI Taxonomy" id="2903610"/>
    <lineage>
        <taxon>Bacteria</taxon>
        <taxon>Bacillati</taxon>
        <taxon>Actinomycetota</taxon>
        <taxon>Actinomycetes</taxon>
        <taxon>Kitasatosporales</taxon>
        <taxon>Streptomycetaceae</taxon>
        <taxon>Streptomyces</taxon>
    </lineage>
</organism>